<dbReference type="Proteomes" id="UP000605392">
    <property type="component" value="Unassembled WGS sequence"/>
</dbReference>
<proteinExistence type="predicted"/>
<reference evidence="1 2" key="1">
    <citation type="journal article" date="2019" name="Int. J. Syst. Evol. Microbiol.">
        <title>The Global Catalogue of Microorganisms (GCM) 10K type strain sequencing project: providing services to taxonomists for standard genome sequencing and annotation.</title>
        <authorList>
            <consortium name="The Broad Institute Genomics Platform"/>
            <consortium name="The Broad Institute Genome Sequencing Center for Infectious Disease"/>
            <person name="Wu L."/>
            <person name="Ma J."/>
        </authorList>
    </citation>
    <scope>NUCLEOTIDE SEQUENCE [LARGE SCALE GENOMIC DNA]</scope>
    <source>
        <strain evidence="1 2">CGMCC 1.12720</strain>
    </source>
</reference>
<protein>
    <submittedName>
        <fullName evidence="1">Endonuclease</fullName>
    </submittedName>
</protein>
<keyword evidence="1" id="KW-0378">Hydrolase</keyword>
<keyword evidence="1" id="KW-0540">Nuclease</keyword>
<organism evidence="1 2">
    <name type="scientific">Hymenobacter qilianensis</name>
    <dbReference type="NCBI Taxonomy" id="1385715"/>
    <lineage>
        <taxon>Bacteria</taxon>
        <taxon>Pseudomonadati</taxon>
        <taxon>Bacteroidota</taxon>
        <taxon>Cytophagia</taxon>
        <taxon>Cytophagales</taxon>
        <taxon>Hymenobacteraceae</taxon>
        <taxon>Hymenobacter</taxon>
    </lineage>
</organism>
<accession>A0ACB5PMH8</accession>
<evidence type="ECO:0000313" key="1">
    <source>
        <dbReference type="EMBL" id="GGF53169.1"/>
    </source>
</evidence>
<keyword evidence="2" id="KW-1185">Reference proteome</keyword>
<keyword evidence="1" id="KW-0255">Endonuclease</keyword>
<name>A0ACB5PMH8_9BACT</name>
<comment type="caution">
    <text evidence="1">The sequence shown here is derived from an EMBL/GenBank/DDBJ whole genome shotgun (WGS) entry which is preliminary data.</text>
</comment>
<gene>
    <name evidence="1" type="ORF">GCM10011375_05860</name>
</gene>
<sequence length="392" mass="44294">MSTGGIRGACATFEFSVIKSCLFVRRSFAFKCTLLILLWLLVAIGCVQIPAHTFWPASFGALTLPVALALNLLAVVYWFLRDWRVAALPLLAALLTWPHFQRGVALHPLHTAQAPTGKADKQVRLLSANVRIFNVYPQLRDPDLASSKKMIQWLADNSADVLCLQEFYNEPRGSREDGQVFRAVDKIGEESGRGAFLSKTLTNGIGAEFGLAIFSRFPIVKRGTISFGKLTQNHAMFADVRLPAGDTIRVYNFHLQSMSMEEKAIVDSYSSREGLKREGRGLLRRYKRGLIARSVQIDTLIRRFERCRYPILLCADLNDLPYSYTYDQLADRFQNAWTTVGTGVGATYNGRLPFVRIDHQFAGPRWLVEDFQVHYEIPYSDHFPTSGTYRLK</sequence>
<evidence type="ECO:0000313" key="2">
    <source>
        <dbReference type="Proteomes" id="UP000605392"/>
    </source>
</evidence>
<dbReference type="EMBL" id="BMFN01000001">
    <property type="protein sequence ID" value="GGF53169.1"/>
    <property type="molecule type" value="Genomic_DNA"/>
</dbReference>